<dbReference type="GeneID" id="57097754"/>
<dbReference type="GO" id="GO:0046914">
    <property type="term" value="F:transition metal ion binding"/>
    <property type="evidence" value="ECO:0007669"/>
    <property type="project" value="InterPro"/>
</dbReference>
<proteinExistence type="predicted"/>
<organism evidence="3 4">
    <name type="scientific">Nostoc linckia z8</name>
    <dbReference type="NCBI Taxonomy" id="1628746"/>
    <lineage>
        <taxon>Bacteria</taxon>
        <taxon>Bacillati</taxon>
        <taxon>Cyanobacteriota</taxon>
        <taxon>Cyanophyceae</taxon>
        <taxon>Nostocales</taxon>
        <taxon>Nostocaceae</taxon>
        <taxon>Nostoc</taxon>
    </lineage>
</organism>
<accession>A0A9Q5ZFJ9</accession>
<name>A0A9Q5ZFJ9_NOSLI</name>
<dbReference type="AlphaFoldDB" id="A0A9Q5ZFJ9"/>
<feature type="domain" description="Ferrous iron transporter FeoA-like" evidence="2">
    <location>
        <begin position="10"/>
        <end position="80"/>
    </location>
</feature>
<dbReference type="InterPro" id="IPR038157">
    <property type="entry name" value="FeoA_core_dom"/>
</dbReference>
<dbReference type="InterPro" id="IPR007167">
    <property type="entry name" value="Fe-transptr_FeoA-like"/>
</dbReference>
<gene>
    <name evidence="3" type="ORF">VF08_04910</name>
</gene>
<evidence type="ECO:0000259" key="2">
    <source>
        <dbReference type="SMART" id="SM00899"/>
    </source>
</evidence>
<dbReference type="RefSeq" id="WP_099066362.1">
    <property type="nucleotide sequence ID" value="NZ_LAHD01000009.1"/>
</dbReference>
<evidence type="ECO:0000256" key="1">
    <source>
        <dbReference type="ARBA" id="ARBA00023004"/>
    </source>
</evidence>
<evidence type="ECO:0000313" key="3">
    <source>
        <dbReference type="EMBL" id="PHK06162.1"/>
    </source>
</evidence>
<keyword evidence="1" id="KW-0408">Iron</keyword>
<dbReference type="SMART" id="SM00899">
    <property type="entry name" value="FeoA"/>
    <property type="match status" value="1"/>
</dbReference>
<dbReference type="Pfam" id="PF04023">
    <property type="entry name" value="FeoA"/>
    <property type="match status" value="1"/>
</dbReference>
<dbReference type="EMBL" id="LAHD01000009">
    <property type="protein sequence ID" value="PHK06162.1"/>
    <property type="molecule type" value="Genomic_DNA"/>
</dbReference>
<protein>
    <submittedName>
        <fullName evidence="3">Iron transporter FeoA</fullName>
    </submittedName>
</protein>
<sequence>MFTPFNVTGCSLELLKIGEQGIIIFCKNKDKKSLNQLLSKGITPGKYITVQQKFPSLIIQVENTSLSVDIETARAIYVRIIHD</sequence>
<dbReference type="Gene3D" id="2.30.30.90">
    <property type="match status" value="1"/>
</dbReference>
<dbReference type="SUPFAM" id="SSF50037">
    <property type="entry name" value="C-terminal domain of transcriptional repressors"/>
    <property type="match status" value="1"/>
</dbReference>
<comment type="caution">
    <text evidence="3">The sequence shown here is derived from an EMBL/GenBank/DDBJ whole genome shotgun (WGS) entry which is preliminary data.</text>
</comment>
<reference evidence="3 4" key="1">
    <citation type="submission" date="2015-02" db="EMBL/GenBank/DDBJ databases">
        <title>Nostoc linckia genome annotation.</title>
        <authorList>
            <person name="Zhou Z."/>
        </authorList>
    </citation>
    <scope>NUCLEOTIDE SEQUENCE [LARGE SCALE GENOMIC DNA]</scope>
    <source>
        <strain evidence="4">z8</strain>
    </source>
</reference>
<evidence type="ECO:0000313" key="4">
    <source>
        <dbReference type="Proteomes" id="UP000222310"/>
    </source>
</evidence>
<dbReference type="Proteomes" id="UP000222310">
    <property type="component" value="Unassembled WGS sequence"/>
</dbReference>
<dbReference type="InterPro" id="IPR008988">
    <property type="entry name" value="Transcriptional_repressor_C"/>
</dbReference>